<dbReference type="GO" id="GO:0015179">
    <property type="term" value="F:L-amino acid transmembrane transporter activity"/>
    <property type="evidence" value="ECO:0007669"/>
    <property type="project" value="TreeGrafter"/>
</dbReference>
<keyword evidence="4 5" id="KW-0472">Membrane</keyword>
<dbReference type="GO" id="GO:0016020">
    <property type="term" value="C:membrane"/>
    <property type="evidence" value="ECO:0007669"/>
    <property type="project" value="UniProtKB-SubCell"/>
</dbReference>
<dbReference type="EMBL" id="FNHH01000004">
    <property type="protein sequence ID" value="SDL95907.1"/>
    <property type="molecule type" value="Genomic_DNA"/>
</dbReference>
<dbReference type="Gene3D" id="1.20.1740.10">
    <property type="entry name" value="Amino acid/polyamine transporter I"/>
    <property type="match status" value="1"/>
</dbReference>
<name>A0A1G9PCF9_9SPHI</name>
<feature type="transmembrane region" description="Helical" evidence="5">
    <location>
        <begin position="386"/>
        <end position="406"/>
    </location>
</feature>
<feature type="transmembrane region" description="Helical" evidence="5">
    <location>
        <begin position="178"/>
        <end position="196"/>
    </location>
</feature>
<feature type="transmembrane region" description="Helical" evidence="5">
    <location>
        <begin position="131"/>
        <end position="157"/>
    </location>
</feature>
<evidence type="ECO:0000256" key="1">
    <source>
        <dbReference type="ARBA" id="ARBA00004141"/>
    </source>
</evidence>
<dbReference type="RefSeq" id="WP_090700506.1">
    <property type="nucleotide sequence ID" value="NZ_FNHH01000004.1"/>
</dbReference>
<evidence type="ECO:0000256" key="4">
    <source>
        <dbReference type="ARBA" id="ARBA00023136"/>
    </source>
</evidence>
<protein>
    <submittedName>
        <fullName evidence="6">Basic amino acid/polyamine antiporter, APA family</fullName>
    </submittedName>
</protein>
<feature type="transmembrane region" description="Helical" evidence="5">
    <location>
        <begin position="16"/>
        <end position="36"/>
    </location>
</feature>
<dbReference type="InterPro" id="IPR050598">
    <property type="entry name" value="AminoAcid_Transporter"/>
</dbReference>
<dbReference type="STRING" id="990371.SAMN05421813_10457"/>
<sequence>MNETLDQNEMKRELGLLDATLLVAGSMIGSGIFIVAADITRNVGSAGWLIAVWLITGLMTLIAAVSYGELSAMFPKAGGQYVYLKEAYNPLVGFLYGWSFFAVIQTGTIAAVGVAFSKFTAYLWPQVSEDLILLTVGSVKISAAQVLAIAIIILLTYINTKGVKGGKMIQTSFTLTKLVSLFGLIIFGFIVMKPEIWTSNWENAWSMQKLSPDGSFQSLTIAAALGAVAAAMVGSIFSSDAWNNVTFIAGEVRNPKRNIGLSLFLGTMIVTIVYVLANLVYLAVLPLEEIAYAEKDRVAVAASSVIFGNVGTVIIALMIMVSTFGCNNGLILAGARVYHTMANDGLFFKKTATLNKHAVPEFGLWLQCLVASALCLSGKYGDLLDMISFVVVIFYVLTILGIYILRVKRPDAERPYKAFGYPFLPALYIIMGISFCILLIIYKPNFTWPGLIIVLTGVPIYYMWKALDKNKS</sequence>
<feature type="transmembrane region" description="Helical" evidence="5">
    <location>
        <begin position="216"/>
        <end position="238"/>
    </location>
</feature>
<dbReference type="Pfam" id="PF13520">
    <property type="entry name" value="AA_permease_2"/>
    <property type="match status" value="1"/>
</dbReference>
<dbReference type="PIRSF" id="PIRSF006060">
    <property type="entry name" value="AA_transporter"/>
    <property type="match status" value="1"/>
</dbReference>
<reference evidence="7" key="1">
    <citation type="submission" date="2016-10" db="EMBL/GenBank/DDBJ databases">
        <authorList>
            <person name="Varghese N."/>
            <person name="Submissions S."/>
        </authorList>
    </citation>
    <scope>NUCLEOTIDE SEQUENCE [LARGE SCALE GENOMIC DNA]</scope>
    <source>
        <strain evidence="7">DSM 24536</strain>
    </source>
</reference>
<proteinExistence type="predicted"/>
<organism evidence="6 7">
    <name type="scientific">Daejeonella rubra</name>
    <dbReference type="NCBI Taxonomy" id="990371"/>
    <lineage>
        <taxon>Bacteria</taxon>
        <taxon>Pseudomonadati</taxon>
        <taxon>Bacteroidota</taxon>
        <taxon>Sphingobacteriia</taxon>
        <taxon>Sphingobacteriales</taxon>
        <taxon>Sphingobacteriaceae</taxon>
        <taxon>Daejeonella</taxon>
    </lineage>
</organism>
<feature type="transmembrane region" description="Helical" evidence="5">
    <location>
        <begin position="259"/>
        <end position="284"/>
    </location>
</feature>
<dbReference type="AlphaFoldDB" id="A0A1G9PCF9"/>
<keyword evidence="7" id="KW-1185">Reference proteome</keyword>
<evidence type="ECO:0000313" key="7">
    <source>
        <dbReference type="Proteomes" id="UP000199226"/>
    </source>
</evidence>
<dbReference type="OrthoDB" id="9806937at2"/>
<evidence type="ECO:0000313" key="6">
    <source>
        <dbReference type="EMBL" id="SDL95907.1"/>
    </source>
</evidence>
<feature type="transmembrane region" description="Helical" evidence="5">
    <location>
        <begin position="446"/>
        <end position="464"/>
    </location>
</feature>
<keyword evidence="3 5" id="KW-1133">Transmembrane helix</keyword>
<evidence type="ECO:0000256" key="5">
    <source>
        <dbReference type="SAM" id="Phobius"/>
    </source>
</evidence>
<dbReference type="PANTHER" id="PTHR11785:SF512">
    <property type="entry name" value="SOBREMESA, ISOFORM B"/>
    <property type="match status" value="1"/>
</dbReference>
<dbReference type="PANTHER" id="PTHR11785">
    <property type="entry name" value="AMINO ACID TRANSPORTER"/>
    <property type="match status" value="1"/>
</dbReference>
<evidence type="ECO:0000256" key="2">
    <source>
        <dbReference type="ARBA" id="ARBA00022692"/>
    </source>
</evidence>
<comment type="subcellular location">
    <subcellularLocation>
        <location evidence="1">Membrane</location>
        <topology evidence="1">Multi-pass membrane protein</topology>
    </subcellularLocation>
</comment>
<gene>
    <name evidence="6" type="ORF">SAMN05421813_10457</name>
</gene>
<feature type="transmembrane region" description="Helical" evidence="5">
    <location>
        <begin position="304"/>
        <end position="326"/>
    </location>
</feature>
<dbReference type="Proteomes" id="UP000199226">
    <property type="component" value="Unassembled WGS sequence"/>
</dbReference>
<keyword evidence="2 5" id="KW-0812">Transmembrane</keyword>
<dbReference type="InterPro" id="IPR002293">
    <property type="entry name" value="AA/rel_permease1"/>
</dbReference>
<accession>A0A1G9PCF9</accession>
<feature type="transmembrane region" description="Helical" evidence="5">
    <location>
        <begin position="48"/>
        <end position="70"/>
    </location>
</feature>
<evidence type="ECO:0000256" key="3">
    <source>
        <dbReference type="ARBA" id="ARBA00022989"/>
    </source>
</evidence>
<feature type="transmembrane region" description="Helical" evidence="5">
    <location>
        <begin position="418"/>
        <end position="440"/>
    </location>
</feature>
<feature type="transmembrane region" description="Helical" evidence="5">
    <location>
        <begin position="91"/>
        <end position="116"/>
    </location>
</feature>